<dbReference type="EC" id="2.3.1.-" evidence="14"/>
<evidence type="ECO:0000313" key="17">
    <source>
        <dbReference type="Proteomes" id="UP000332933"/>
    </source>
</evidence>
<sequence length="372" mass="42118">MADSTPAPTSTPTAADDGVVRMRPESSLAKVLPTFILEVLEFWATFITIHYMQWFWFVSFGLYYLHTIGYTYVSLGLILAYLPIFFNGAHLKPTPEVGGMQCDYIRMHPIWHLVSSYLKIDIVREAKLDPSKQYVFGGHPHGILILNRLSTFGGHFETLFPGIKARLLGATPMFYIPLARELSFAMNAVDASAKNAARVLNSKISCIVFPGGSKEIFLTDPKSKETTLVLSDRLGFVKLAIRHGADLVPFFAFGEKWIYNMWNPPKSVRHFFLQTIKVPFLVFWGRFGTWMPLRLTGNRRFGVVYGKPISVTKNENPTDEEIAVLHAIYVERVKELFAKYKTEFGYDDDETLVIVSSKRPHASKSESAKKSD</sequence>
<reference evidence="15" key="2">
    <citation type="submission" date="2019-06" db="EMBL/GenBank/DDBJ databases">
        <title>Genomics analysis of Aphanomyces spp. identifies a new class of oomycete effector associated with host adaptation.</title>
        <authorList>
            <person name="Gaulin E."/>
        </authorList>
    </citation>
    <scope>NUCLEOTIDE SEQUENCE</scope>
    <source>
        <strain evidence="15">CBS 578.67</strain>
    </source>
</reference>
<comment type="subcellular location">
    <subcellularLocation>
        <location evidence="1 14">Endoplasmic reticulum membrane</location>
        <topology evidence="1 14">Multi-pass membrane protein</topology>
    </subcellularLocation>
</comment>
<name>A0A485KMA5_9STRA</name>
<evidence type="ECO:0000256" key="13">
    <source>
        <dbReference type="ARBA" id="ARBA00023315"/>
    </source>
</evidence>
<evidence type="ECO:0000256" key="9">
    <source>
        <dbReference type="ARBA" id="ARBA00022824"/>
    </source>
</evidence>
<reference evidence="16 17" key="1">
    <citation type="submission" date="2019-03" db="EMBL/GenBank/DDBJ databases">
        <authorList>
            <person name="Gaulin E."/>
            <person name="Dumas B."/>
        </authorList>
    </citation>
    <scope>NUCLEOTIDE SEQUENCE [LARGE SCALE GENOMIC DNA]</scope>
    <source>
        <strain evidence="16">CBS 568.67</strain>
    </source>
</reference>
<dbReference type="InterPro" id="IPR007130">
    <property type="entry name" value="DAGAT"/>
</dbReference>
<keyword evidence="10 14" id="KW-1133">Transmembrane helix</keyword>
<evidence type="ECO:0000256" key="3">
    <source>
        <dbReference type="ARBA" id="ARBA00005189"/>
    </source>
</evidence>
<comment type="caution">
    <text evidence="14">Lacks conserved residue(s) required for the propagation of feature annotation.</text>
</comment>
<dbReference type="Pfam" id="PF03982">
    <property type="entry name" value="DAGAT"/>
    <property type="match status" value="1"/>
</dbReference>
<dbReference type="PANTHER" id="PTHR12317">
    <property type="entry name" value="DIACYLGLYCEROL O-ACYLTRANSFERASE"/>
    <property type="match status" value="1"/>
</dbReference>
<evidence type="ECO:0000256" key="11">
    <source>
        <dbReference type="ARBA" id="ARBA00023098"/>
    </source>
</evidence>
<keyword evidence="9 14" id="KW-0256">Endoplasmic reticulum</keyword>
<evidence type="ECO:0000313" key="16">
    <source>
        <dbReference type="EMBL" id="VFT86036.1"/>
    </source>
</evidence>
<evidence type="ECO:0000256" key="1">
    <source>
        <dbReference type="ARBA" id="ARBA00004477"/>
    </source>
</evidence>
<evidence type="ECO:0000256" key="4">
    <source>
        <dbReference type="ARBA" id="ARBA00005420"/>
    </source>
</evidence>
<keyword evidence="12 14" id="KW-0472">Membrane</keyword>
<keyword evidence="13" id="KW-0012">Acyltransferase</keyword>
<dbReference type="Proteomes" id="UP000332933">
    <property type="component" value="Unassembled WGS sequence"/>
</dbReference>
<keyword evidence="17" id="KW-1185">Reference proteome</keyword>
<dbReference type="PANTHER" id="PTHR12317:SF0">
    <property type="entry name" value="ACYLTRANSFERASE"/>
    <property type="match status" value="1"/>
</dbReference>
<evidence type="ECO:0000256" key="14">
    <source>
        <dbReference type="RuleBase" id="RU367023"/>
    </source>
</evidence>
<comment type="similarity">
    <text evidence="4 14">Belongs to the diacylglycerol acyltransferase family.</text>
</comment>
<dbReference type="GO" id="GO:0004144">
    <property type="term" value="F:diacylglycerol O-acyltransferase activity"/>
    <property type="evidence" value="ECO:0007669"/>
    <property type="project" value="TreeGrafter"/>
</dbReference>
<gene>
    <name evidence="16" type="primary">Aste57867_9152</name>
    <name evidence="15" type="ORF">As57867_009116</name>
    <name evidence="16" type="ORF">ASTE57867_9152</name>
</gene>
<keyword evidence="6 14" id="KW-0808">Transferase</keyword>
<accession>A0A485KMA5</accession>
<evidence type="ECO:0000256" key="12">
    <source>
        <dbReference type="ARBA" id="ARBA00023136"/>
    </source>
</evidence>
<protein>
    <recommendedName>
        <fullName evidence="14">Acyltransferase</fullName>
        <ecNumber evidence="14">2.3.1.-</ecNumber>
    </recommendedName>
</protein>
<keyword evidence="5" id="KW-0444">Lipid biosynthesis</keyword>
<evidence type="ECO:0000256" key="8">
    <source>
        <dbReference type="ARBA" id="ARBA00022798"/>
    </source>
</evidence>
<keyword evidence="8" id="KW-0319">Glycerol metabolism</keyword>
<proteinExistence type="inferred from homology"/>
<evidence type="ECO:0000256" key="10">
    <source>
        <dbReference type="ARBA" id="ARBA00022989"/>
    </source>
</evidence>
<evidence type="ECO:0000313" key="15">
    <source>
        <dbReference type="EMBL" id="KAF0700339.1"/>
    </source>
</evidence>
<evidence type="ECO:0000256" key="5">
    <source>
        <dbReference type="ARBA" id="ARBA00022516"/>
    </source>
</evidence>
<keyword evidence="7 14" id="KW-0812">Transmembrane</keyword>
<dbReference type="CDD" id="cd07987">
    <property type="entry name" value="LPLAT_MGAT-like"/>
    <property type="match status" value="1"/>
</dbReference>
<dbReference type="AlphaFoldDB" id="A0A485KMA5"/>
<evidence type="ECO:0000256" key="6">
    <source>
        <dbReference type="ARBA" id="ARBA00022679"/>
    </source>
</evidence>
<organism evidence="16 17">
    <name type="scientific">Aphanomyces stellatus</name>
    <dbReference type="NCBI Taxonomy" id="120398"/>
    <lineage>
        <taxon>Eukaryota</taxon>
        <taxon>Sar</taxon>
        <taxon>Stramenopiles</taxon>
        <taxon>Oomycota</taxon>
        <taxon>Saprolegniomycetes</taxon>
        <taxon>Saprolegniales</taxon>
        <taxon>Verrucalvaceae</taxon>
        <taxon>Aphanomyces</taxon>
    </lineage>
</organism>
<dbReference type="GO" id="GO:0006071">
    <property type="term" value="P:glycerol metabolic process"/>
    <property type="evidence" value="ECO:0007669"/>
    <property type="project" value="UniProtKB-KW"/>
</dbReference>
<keyword evidence="11" id="KW-0443">Lipid metabolism</keyword>
<dbReference type="EMBL" id="VJMH01005128">
    <property type="protein sequence ID" value="KAF0700339.1"/>
    <property type="molecule type" value="Genomic_DNA"/>
</dbReference>
<evidence type="ECO:0000256" key="7">
    <source>
        <dbReference type="ARBA" id="ARBA00022692"/>
    </source>
</evidence>
<dbReference type="EMBL" id="CAADRA010005149">
    <property type="protein sequence ID" value="VFT86036.1"/>
    <property type="molecule type" value="Genomic_DNA"/>
</dbReference>
<dbReference type="OrthoDB" id="264532at2759"/>
<dbReference type="GO" id="GO:0005789">
    <property type="term" value="C:endoplasmic reticulum membrane"/>
    <property type="evidence" value="ECO:0007669"/>
    <property type="project" value="UniProtKB-SubCell"/>
</dbReference>
<comment type="pathway">
    <text evidence="2">Glycerolipid metabolism; triacylglycerol biosynthesis.</text>
</comment>
<dbReference type="GO" id="GO:0019432">
    <property type="term" value="P:triglyceride biosynthetic process"/>
    <property type="evidence" value="ECO:0007669"/>
    <property type="project" value="TreeGrafter"/>
</dbReference>
<comment type="pathway">
    <text evidence="3">Lipid metabolism.</text>
</comment>
<evidence type="ECO:0000256" key="2">
    <source>
        <dbReference type="ARBA" id="ARBA00004771"/>
    </source>
</evidence>
<feature type="transmembrane region" description="Helical" evidence="14">
    <location>
        <begin position="63"/>
        <end position="86"/>
    </location>
</feature>